<sequence length="231" mass="25850">MWTVKEGNVGNMNIQAAAIGNQDAIFSSAEQAVHVAYQITAQQALQDAPLRKLLIRALESASNMSAEQHAWLQQLRGKPSGRVNFSGLSPLEVRAQCALIVRAVKTRLPRTEMWALQARFGHTDVEDENGVRRFAFSAERIDAIKGLSDWLAPSFPNLKPFAIDCMIGKLYANHNGIEISFRELARNFGGNHMAYARGYGKLRERLHELEMVALDRLEPYLREQGVVGDFN</sequence>
<comment type="caution">
    <text evidence="1">The sequence shown here is derived from an EMBL/GenBank/DDBJ whole genome shotgun (WGS) entry which is preliminary data.</text>
</comment>
<dbReference type="RefSeq" id="WP_229426104.1">
    <property type="nucleotide sequence ID" value="NZ_JACHXD010000003.1"/>
</dbReference>
<proteinExistence type="predicted"/>
<name>A0A7W5B8S3_9BURK</name>
<accession>A0A7W5B8S3</accession>
<dbReference type="EMBL" id="JACHXD010000003">
    <property type="protein sequence ID" value="MBB3118633.1"/>
    <property type="molecule type" value="Genomic_DNA"/>
</dbReference>
<dbReference type="Proteomes" id="UP000541535">
    <property type="component" value="Unassembled WGS sequence"/>
</dbReference>
<organism evidence="1 2">
    <name type="scientific">Pseudoduganella violacea</name>
    <dbReference type="NCBI Taxonomy" id="1715466"/>
    <lineage>
        <taxon>Bacteria</taxon>
        <taxon>Pseudomonadati</taxon>
        <taxon>Pseudomonadota</taxon>
        <taxon>Betaproteobacteria</taxon>
        <taxon>Burkholderiales</taxon>
        <taxon>Oxalobacteraceae</taxon>
        <taxon>Telluria group</taxon>
        <taxon>Pseudoduganella</taxon>
    </lineage>
</organism>
<evidence type="ECO:0000313" key="1">
    <source>
        <dbReference type="EMBL" id="MBB3118633.1"/>
    </source>
</evidence>
<dbReference type="AlphaFoldDB" id="A0A7W5B8S3"/>
<keyword evidence="2" id="KW-1185">Reference proteome</keyword>
<gene>
    <name evidence="1" type="ORF">FHS03_001664</name>
</gene>
<reference evidence="1 2" key="1">
    <citation type="submission" date="2020-08" db="EMBL/GenBank/DDBJ databases">
        <title>Genomic Encyclopedia of Type Strains, Phase III (KMG-III): the genomes of soil and plant-associated and newly described type strains.</title>
        <authorList>
            <person name="Whitman W."/>
        </authorList>
    </citation>
    <scope>NUCLEOTIDE SEQUENCE [LARGE SCALE GENOMIC DNA]</scope>
    <source>
        <strain evidence="1 2">CECT 8897</strain>
    </source>
</reference>
<protein>
    <submittedName>
        <fullName evidence="1">Uncharacterized protein</fullName>
    </submittedName>
</protein>
<evidence type="ECO:0000313" key="2">
    <source>
        <dbReference type="Proteomes" id="UP000541535"/>
    </source>
</evidence>